<dbReference type="PANTHER" id="PTHR42812">
    <property type="entry name" value="BETA-XYLOSIDASE"/>
    <property type="match status" value="1"/>
</dbReference>
<evidence type="ECO:0000256" key="2">
    <source>
        <dbReference type="ARBA" id="ARBA00022801"/>
    </source>
</evidence>
<comment type="similarity">
    <text evidence="1 4">Belongs to the glycosyl hydrolase 43 family.</text>
</comment>
<dbReference type="AlphaFoldDB" id="A0A239MJU9"/>
<dbReference type="InterPro" id="IPR013320">
    <property type="entry name" value="ConA-like_dom_sf"/>
</dbReference>
<gene>
    <name evidence="6" type="ORF">SAMN05421770_11432</name>
</gene>
<dbReference type="Proteomes" id="UP000198356">
    <property type="component" value="Unassembled WGS sequence"/>
</dbReference>
<dbReference type="PANTHER" id="PTHR42812:SF15">
    <property type="entry name" value="HYDROLASE, PUTATIVE (AFU_ORTHOLOGUE AFUA_2G00930)-RELATED"/>
    <property type="match status" value="1"/>
</dbReference>
<dbReference type="GO" id="GO:0004553">
    <property type="term" value="F:hydrolase activity, hydrolyzing O-glycosyl compounds"/>
    <property type="evidence" value="ECO:0007669"/>
    <property type="project" value="InterPro"/>
</dbReference>
<keyword evidence="2 4" id="KW-0378">Hydrolase</keyword>
<dbReference type="InterPro" id="IPR023296">
    <property type="entry name" value="Glyco_hydro_beta-prop_sf"/>
</dbReference>
<reference evidence="6 7" key="1">
    <citation type="submission" date="2017-06" db="EMBL/GenBank/DDBJ databases">
        <authorList>
            <person name="Kim H.J."/>
            <person name="Triplett B.A."/>
        </authorList>
    </citation>
    <scope>NUCLEOTIDE SEQUENCE [LARGE SCALE GENOMIC DNA]</scope>
    <source>
        <strain evidence="6 7">DSM 18704</strain>
    </source>
</reference>
<evidence type="ECO:0000313" key="6">
    <source>
        <dbReference type="EMBL" id="SNT42810.1"/>
    </source>
</evidence>
<evidence type="ECO:0000259" key="5">
    <source>
        <dbReference type="Pfam" id="PF17851"/>
    </source>
</evidence>
<organism evidence="6 7">
    <name type="scientific">Granulicella rosea</name>
    <dbReference type="NCBI Taxonomy" id="474952"/>
    <lineage>
        <taxon>Bacteria</taxon>
        <taxon>Pseudomonadati</taxon>
        <taxon>Acidobacteriota</taxon>
        <taxon>Terriglobia</taxon>
        <taxon>Terriglobales</taxon>
        <taxon>Acidobacteriaceae</taxon>
        <taxon>Granulicella</taxon>
    </lineage>
</organism>
<evidence type="ECO:0000256" key="1">
    <source>
        <dbReference type="ARBA" id="ARBA00009865"/>
    </source>
</evidence>
<dbReference type="Gene3D" id="2.115.10.20">
    <property type="entry name" value="Glycosyl hydrolase domain, family 43"/>
    <property type="match status" value="1"/>
</dbReference>
<dbReference type="SUPFAM" id="SSF49899">
    <property type="entry name" value="Concanavalin A-like lectins/glucanases"/>
    <property type="match status" value="1"/>
</dbReference>
<name>A0A239MJU9_9BACT</name>
<evidence type="ECO:0000313" key="7">
    <source>
        <dbReference type="Proteomes" id="UP000198356"/>
    </source>
</evidence>
<keyword evidence="7" id="KW-1185">Reference proteome</keyword>
<protein>
    <submittedName>
        <fullName evidence="6">Beta-xylosidase</fullName>
    </submittedName>
</protein>
<evidence type="ECO:0000256" key="4">
    <source>
        <dbReference type="RuleBase" id="RU361187"/>
    </source>
</evidence>
<dbReference type="InterPro" id="IPR051795">
    <property type="entry name" value="Glycosyl_Hydrlase_43"/>
</dbReference>
<dbReference type="EMBL" id="FZOU01000014">
    <property type="protein sequence ID" value="SNT42810.1"/>
    <property type="molecule type" value="Genomic_DNA"/>
</dbReference>
<dbReference type="GO" id="GO:0005975">
    <property type="term" value="P:carbohydrate metabolic process"/>
    <property type="evidence" value="ECO:0007669"/>
    <property type="project" value="InterPro"/>
</dbReference>
<dbReference type="SUPFAM" id="SSF75005">
    <property type="entry name" value="Arabinanase/levansucrase/invertase"/>
    <property type="match status" value="1"/>
</dbReference>
<evidence type="ECO:0000256" key="3">
    <source>
        <dbReference type="ARBA" id="ARBA00023295"/>
    </source>
</evidence>
<dbReference type="Gene3D" id="2.60.120.200">
    <property type="match status" value="1"/>
</dbReference>
<dbReference type="CDD" id="cd09001">
    <property type="entry name" value="GH43_FsAxh1-like"/>
    <property type="match status" value="1"/>
</dbReference>
<accession>A0A239MJU9</accession>
<proteinExistence type="inferred from homology"/>
<sequence length="539" mass="59241">MIFGLSTLKRSAAAWLALIGLFLFSQPSESRAQSRAGSEAKNFQNPVLWEDLADIDIIRVGDAFYYSASNMHYSPGAPLLRSYDLVHWEYVGHSIPVLDFSPAYDLHGGRAYVGGSWASFLGYRKSEKTFYWGGCIGFKKTHIFTAPAAEGPWTRKAILDNCYYDAGLLIDDDDTMYVAYGNTTIHVAQLSSDAKHEVKTQVVFRTPPGIGVLEGSRFYKVNGNYYIFTTRPANAEYVLRSTTGPFGPYEIRPLLVGASSPVPGAGVPHQGGIVQTPKGDWYYMAFTDAFPGGRIPVLAPLKWGADGWPAVGLVENAWQSSYPMPSVETDHRPDTTGARIELFQARTLGPEWEWNHNPDTTSYSLGHGLTLRAATVTDDLYAARNTLTHRIVGPTSTATISIDCSHMGDGDRTGLALFRDSSAWIGVVRDAGKLRVVMRNDITMDEHWNTKSTGTDIASVPTDKQHIWLRAAADIRPGAGHTATFSYSTDGVTFRPLGVPFVLSNSWQFFMGYRFGIFNYATAKLGGSVEVTSFQLTTP</sequence>
<dbReference type="Pfam" id="PF17851">
    <property type="entry name" value="GH43_C2"/>
    <property type="match status" value="1"/>
</dbReference>
<dbReference type="InterPro" id="IPR041542">
    <property type="entry name" value="GH43_C2"/>
</dbReference>
<keyword evidence="3 4" id="KW-0326">Glycosidase</keyword>
<feature type="domain" description="Beta-xylosidase C-terminal Concanavalin A-like" evidence="5">
    <location>
        <begin position="343"/>
        <end position="535"/>
    </location>
</feature>
<dbReference type="InterPro" id="IPR006710">
    <property type="entry name" value="Glyco_hydro_43"/>
</dbReference>
<dbReference type="Pfam" id="PF04616">
    <property type="entry name" value="Glyco_hydro_43"/>
    <property type="match status" value="1"/>
</dbReference>
<dbReference type="OrthoDB" id="9801455at2"/>